<protein>
    <submittedName>
        <fullName evidence="1">Uncharacterized protein</fullName>
    </submittedName>
</protein>
<proteinExistence type="predicted"/>
<evidence type="ECO:0000313" key="1">
    <source>
        <dbReference type="EMBL" id="MBC3809601.1"/>
    </source>
</evidence>
<evidence type="ECO:0000313" key="2">
    <source>
        <dbReference type="Proteomes" id="UP000648257"/>
    </source>
</evidence>
<name>A0ABR6X9M8_9BURK</name>
<sequence length="127" mass="14622">MPIKAKPFGCLEQFDWGADIRSVVYNGCLVVRVLRNRNRDDGIEVKFSQVDGFRLLDEVQLATYWFDDDFPKGYPVLEVLDGGWAMEENKRLGYDQTQREWIIVTAGACVSIFSKTEPEIIDANWPK</sequence>
<keyword evidence="2" id="KW-1185">Reference proteome</keyword>
<dbReference type="RefSeq" id="WP_186924658.1">
    <property type="nucleotide sequence ID" value="NZ_JACOFW010000040.1"/>
</dbReference>
<gene>
    <name evidence="1" type="ORF">H8K52_19855</name>
</gene>
<dbReference type="EMBL" id="JACOFW010000040">
    <property type="protein sequence ID" value="MBC3809601.1"/>
    <property type="molecule type" value="Genomic_DNA"/>
</dbReference>
<dbReference type="Proteomes" id="UP000648257">
    <property type="component" value="Unassembled WGS sequence"/>
</dbReference>
<reference evidence="1 2" key="1">
    <citation type="submission" date="2020-08" db="EMBL/GenBank/DDBJ databases">
        <title>Novel species isolated from subtropical streams in China.</title>
        <authorList>
            <person name="Lu H."/>
        </authorList>
    </citation>
    <scope>NUCLEOTIDE SEQUENCE [LARGE SCALE GENOMIC DNA]</scope>
    <source>
        <strain evidence="1 2">KACC 16656</strain>
    </source>
</reference>
<organism evidence="1 2">
    <name type="scientific">Undibacterium seohonense</name>
    <dbReference type="NCBI Taxonomy" id="1344950"/>
    <lineage>
        <taxon>Bacteria</taxon>
        <taxon>Pseudomonadati</taxon>
        <taxon>Pseudomonadota</taxon>
        <taxon>Betaproteobacteria</taxon>
        <taxon>Burkholderiales</taxon>
        <taxon>Oxalobacteraceae</taxon>
        <taxon>Undibacterium</taxon>
    </lineage>
</organism>
<comment type="caution">
    <text evidence="1">The sequence shown here is derived from an EMBL/GenBank/DDBJ whole genome shotgun (WGS) entry which is preliminary data.</text>
</comment>
<accession>A0ABR6X9M8</accession>